<dbReference type="Gene3D" id="3.30.70.360">
    <property type="match status" value="1"/>
</dbReference>
<keyword evidence="1" id="KW-0378">Hydrolase</keyword>
<dbReference type="CDD" id="cd03886">
    <property type="entry name" value="M20_Acy1"/>
    <property type="match status" value="1"/>
</dbReference>
<protein>
    <submittedName>
        <fullName evidence="7">Unannotated protein</fullName>
    </submittedName>
</protein>
<dbReference type="PANTHER" id="PTHR11014">
    <property type="entry name" value="PEPTIDASE M20 FAMILY MEMBER"/>
    <property type="match status" value="1"/>
</dbReference>
<dbReference type="NCBIfam" id="TIGR01891">
    <property type="entry name" value="amidohydrolases"/>
    <property type="match status" value="1"/>
</dbReference>
<dbReference type="EMBL" id="CAFAAV010000404">
    <property type="protein sequence ID" value="CAB4836364.1"/>
    <property type="molecule type" value="Genomic_DNA"/>
</dbReference>
<name>A0A6J7KS62_9ZZZZ</name>
<dbReference type="EMBL" id="CAEZYF010000038">
    <property type="protein sequence ID" value="CAB4748763.1"/>
    <property type="molecule type" value="Genomic_DNA"/>
</dbReference>
<evidence type="ECO:0000313" key="4">
    <source>
        <dbReference type="EMBL" id="CAB4748763.1"/>
    </source>
</evidence>
<dbReference type="InterPro" id="IPR036264">
    <property type="entry name" value="Bact_exopeptidase_dim_dom"/>
</dbReference>
<organism evidence="7">
    <name type="scientific">freshwater metagenome</name>
    <dbReference type="NCBI Taxonomy" id="449393"/>
    <lineage>
        <taxon>unclassified sequences</taxon>
        <taxon>metagenomes</taxon>
        <taxon>ecological metagenomes</taxon>
    </lineage>
</organism>
<dbReference type="EMBL" id="CAESGF010000018">
    <property type="protein sequence ID" value="CAB4364803.1"/>
    <property type="molecule type" value="Genomic_DNA"/>
</dbReference>
<dbReference type="EMBL" id="CAFBOL010000054">
    <property type="protein sequence ID" value="CAB4997821.1"/>
    <property type="molecule type" value="Genomic_DNA"/>
</dbReference>
<accession>A0A6J7KS62</accession>
<dbReference type="FunFam" id="3.30.70.360:FF:000001">
    <property type="entry name" value="N-acetyldiaminopimelate deacetylase"/>
    <property type="match status" value="1"/>
</dbReference>
<dbReference type="EMBL" id="CAFBMT010000034">
    <property type="protein sequence ID" value="CAB4957252.1"/>
    <property type="molecule type" value="Genomic_DNA"/>
</dbReference>
<evidence type="ECO:0000259" key="2">
    <source>
        <dbReference type="Pfam" id="PF07687"/>
    </source>
</evidence>
<evidence type="ECO:0000313" key="6">
    <source>
        <dbReference type="EMBL" id="CAB4850377.1"/>
    </source>
</evidence>
<dbReference type="PANTHER" id="PTHR11014:SF63">
    <property type="entry name" value="METALLOPEPTIDASE, PUTATIVE (AFU_ORTHOLOGUE AFUA_6G09600)-RELATED"/>
    <property type="match status" value="1"/>
</dbReference>
<evidence type="ECO:0000313" key="8">
    <source>
        <dbReference type="EMBL" id="CAB4997821.1"/>
    </source>
</evidence>
<evidence type="ECO:0000313" key="7">
    <source>
        <dbReference type="EMBL" id="CAB4957252.1"/>
    </source>
</evidence>
<feature type="domain" description="Peptidase M20 dimerisation" evidence="2">
    <location>
        <begin position="194"/>
        <end position="284"/>
    </location>
</feature>
<reference evidence="7" key="1">
    <citation type="submission" date="2020-05" db="EMBL/GenBank/DDBJ databases">
        <authorList>
            <person name="Chiriac C."/>
            <person name="Salcher M."/>
            <person name="Ghai R."/>
            <person name="Kavagutti S V."/>
        </authorList>
    </citation>
    <scope>NUCLEOTIDE SEQUENCE</scope>
</reference>
<dbReference type="Gene3D" id="3.40.630.10">
    <property type="entry name" value="Zn peptidases"/>
    <property type="match status" value="1"/>
</dbReference>
<dbReference type="Pfam" id="PF01546">
    <property type="entry name" value="Peptidase_M20"/>
    <property type="match status" value="1"/>
</dbReference>
<dbReference type="InterPro" id="IPR002933">
    <property type="entry name" value="Peptidase_M20"/>
</dbReference>
<evidence type="ECO:0000256" key="1">
    <source>
        <dbReference type="ARBA" id="ARBA00022801"/>
    </source>
</evidence>
<dbReference type="InterPro" id="IPR017439">
    <property type="entry name" value="Amidohydrolase"/>
</dbReference>
<dbReference type="GO" id="GO:0016787">
    <property type="term" value="F:hydrolase activity"/>
    <property type="evidence" value="ECO:0007669"/>
    <property type="project" value="UniProtKB-KW"/>
</dbReference>
<dbReference type="Pfam" id="PF07687">
    <property type="entry name" value="M20_dimer"/>
    <property type="match status" value="1"/>
</dbReference>
<sequence length="401" mass="41746">MLDDAKGFAVDAIALRHELHRWPELGLHTPHTRDAVLAALEGLPLDLTLHRTTSGVAALLTGDRPGPTVLLRGDMDALSLQEATGEDCASRIDGVMHACGHDGHTAMLVGAARMLAERKGELAGRVLFMFQPGEETGHAGALHMLDEGLLDLPPHAADGSPSAVEHAYAIHLTPNAPTGVVISRAGPLLASSDSLTIVVTGRGGHASQPHAALDPIPVACEIVQALQTMVTRSIDVFDPGIVTIGRIAAGTTNNVIPETAVIEGTMRAISARTRQRLQDGARRVAEGIASAHGASVEVIMGDGYGVTVNDAAACETVLSVAAAVVGADMTVRLATPTMGAEDFSYIVDRVPGAMLFLGCTPHDRDYTKAASNHSNTVVHDDAALPIGIAMHTSLALHHLSH</sequence>
<dbReference type="EMBL" id="CAFBIY010000053">
    <property type="protein sequence ID" value="CAB4850377.1"/>
    <property type="molecule type" value="Genomic_DNA"/>
</dbReference>
<evidence type="ECO:0000313" key="5">
    <source>
        <dbReference type="EMBL" id="CAB4836364.1"/>
    </source>
</evidence>
<evidence type="ECO:0000313" key="3">
    <source>
        <dbReference type="EMBL" id="CAB4364803.1"/>
    </source>
</evidence>
<dbReference type="PIRSF" id="PIRSF005962">
    <property type="entry name" value="Pept_M20D_amidohydro"/>
    <property type="match status" value="1"/>
</dbReference>
<dbReference type="AlphaFoldDB" id="A0A6J7KS62"/>
<dbReference type="SUPFAM" id="SSF55031">
    <property type="entry name" value="Bacterial exopeptidase dimerisation domain"/>
    <property type="match status" value="1"/>
</dbReference>
<gene>
    <name evidence="4" type="ORF">UFOPK2656_03405</name>
    <name evidence="5" type="ORF">UFOPK3099_03134</name>
    <name evidence="6" type="ORF">UFOPK3267_01164</name>
    <name evidence="7" type="ORF">UFOPK3651_03273</name>
    <name evidence="8" type="ORF">UFOPK3931_01926</name>
    <name evidence="3" type="ORF">UFOPK4189_02565</name>
</gene>
<dbReference type="InterPro" id="IPR011650">
    <property type="entry name" value="Peptidase_M20_dimer"/>
</dbReference>
<dbReference type="SUPFAM" id="SSF53187">
    <property type="entry name" value="Zn-dependent exopeptidases"/>
    <property type="match status" value="1"/>
</dbReference>
<proteinExistence type="predicted"/>